<sequence length="209" mass="22196">MLGNHGRGVAKTIFTPFAKLLAKLHVTPNMVTLASSLLIAIISVTVLATGHLFWGGIVLGVILFADSVDGTLARMTGASSQFGAFLDSTMDRITDGIVFGCLLWWAIWGLPDGAIRSTSIAAGIVCMTAIGVVPYVRAKAEAEGVVAKIGIAERTDRLVIALVSAGFSELSWCPDWLYAVGLVWVAFASTVTVVQRIWVTWTGLKEATE</sequence>
<reference evidence="19 20" key="1">
    <citation type="submission" date="2019-08" db="EMBL/GenBank/DDBJ databases">
        <title>In-depth cultivation of the pig gut microbiome towards novel bacterial diversity and tailored functional studies.</title>
        <authorList>
            <person name="Wylensek D."/>
            <person name="Hitch T.C.A."/>
            <person name="Clavel T."/>
        </authorList>
    </citation>
    <scope>NUCLEOTIDE SEQUENCE [LARGE SCALE GENOMIC DNA]</scope>
    <source>
        <strain evidence="19 20">WB03_NA08</strain>
    </source>
</reference>
<proteinExistence type="inferred from homology"/>
<comment type="subunit">
    <text evidence="5 17">Homodimer.</text>
</comment>
<dbReference type="InterPro" id="IPR000462">
    <property type="entry name" value="CDP-OH_P_trans"/>
</dbReference>
<evidence type="ECO:0000256" key="16">
    <source>
        <dbReference type="ARBA" id="ARBA00048865"/>
    </source>
</evidence>
<dbReference type="AlphaFoldDB" id="A0A6N7VP40"/>
<evidence type="ECO:0000256" key="4">
    <source>
        <dbReference type="ARBA" id="ARBA00010441"/>
    </source>
</evidence>
<evidence type="ECO:0000256" key="15">
    <source>
        <dbReference type="ARBA" id="ARBA00033137"/>
    </source>
</evidence>
<keyword evidence="12 17" id="KW-0472">Membrane</keyword>
<comment type="pathway">
    <text evidence="2 17">Phospholipid metabolism; phosphatidylinositol phosphate biosynthesis.</text>
</comment>
<evidence type="ECO:0000256" key="8">
    <source>
        <dbReference type="ARBA" id="ARBA00022692"/>
    </source>
</evidence>
<comment type="caution">
    <text evidence="19">The sequence shown here is derived from an EMBL/GenBank/DDBJ whole genome shotgun (WGS) entry which is preliminary data.</text>
</comment>
<keyword evidence="17" id="KW-0594">Phospholipid biosynthesis</keyword>
<comment type="subcellular location">
    <subcellularLocation>
        <location evidence="1 17">Cell membrane</location>
        <topology evidence="1 17">Multi-pass membrane protein</topology>
    </subcellularLocation>
</comment>
<evidence type="ECO:0000256" key="11">
    <source>
        <dbReference type="ARBA" id="ARBA00022989"/>
    </source>
</evidence>
<keyword evidence="17" id="KW-1208">Phospholipid metabolism</keyword>
<feature type="binding site" evidence="17">
    <location>
        <position position="87"/>
    </location>
    <ligand>
        <name>Mg(2+)</name>
        <dbReference type="ChEBI" id="CHEBI:18420"/>
        <label>1</label>
    </ligand>
</feature>
<dbReference type="InterPro" id="IPR044268">
    <property type="entry name" value="PIP_synthase_PgsA1"/>
</dbReference>
<gene>
    <name evidence="19" type="ORF">FYJ24_01695</name>
</gene>
<evidence type="ECO:0000313" key="20">
    <source>
        <dbReference type="Proteomes" id="UP000470875"/>
    </source>
</evidence>
<dbReference type="GO" id="GO:0008654">
    <property type="term" value="P:phospholipid biosynthetic process"/>
    <property type="evidence" value="ECO:0007669"/>
    <property type="project" value="UniProtKB-UniRule"/>
</dbReference>
<feature type="transmembrane region" description="Helical" evidence="17">
    <location>
        <begin position="118"/>
        <end position="136"/>
    </location>
</feature>
<feature type="binding site" evidence="17">
    <location>
        <position position="69"/>
    </location>
    <ligand>
        <name>Mg(2+)</name>
        <dbReference type="ChEBI" id="CHEBI:18420"/>
        <label>1</label>
    </ligand>
</feature>
<keyword evidence="17" id="KW-0444">Lipid biosynthesis</keyword>
<keyword evidence="9 17" id="KW-0479">Metal-binding</keyword>
<dbReference type="PROSITE" id="PS00379">
    <property type="entry name" value="CDP_ALCOHOL_P_TRANSF"/>
    <property type="match status" value="1"/>
</dbReference>
<dbReference type="EC" id="2.7.8.-" evidence="17"/>
<dbReference type="NCBIfam" id="NF045883">
    <property type="entry name" value="PIPSynth"/>
    <property type="match status" value="1"/>
</dbReference>
<feature type="binding site" evidence="17">
    <location>
        <position position="80"/>
    </location>
    <ligand>
        <name>a CDP-1,2-diacyl-sn-glycerol</name>
        <dbReference type="ChEBI" id="CHEBI:58332"/>
    </ligand>
</feature>
<protein>
    <recommendedName>
        <fullName evidence="14 17">Phosphatidylinositol phosphate synthase</fullName>
        <shortName evidence="17">PIP synthase</shortName>
        <ecNumber evidence="17">2.7.8.-</ecNumber>
    </recommendedName>
    <alternativeName>
        <fullName evidence="15 17">CDP-diacylglycerol--D-myo-inositol-3-phosphate 3-phosphatidyltransferase</fullName>
    </alternativeName>
</protein>
<keyword evidence="6 17" id="KW-1003">Cell membrane</keyword>
<evidence type="ECO:0000256" key="10">
    <source>
        <dbReference type="ARBA" id="ARBA00022842"/>
    </source>
</evidence>
<feature type="binding site" evidence="17">
    <location>
        <position position="74"/>
    </location>
    <ligand>
        <name>a CDP-1,2-diacyl-sn-glycerol</name>
        <dbReference type="ChEBI" id="CHEBI:58332"/>
    </ligand>
</feature>
<comment type="catalytic activity">
    <reaction evidence="16 17">
        <text>a CDP-1,2-diacyl-sn-glycerol + 1D-myo-inositol 3-phosphate = a 1,2-diacyl-sn-glycero-3-phospho-(1D-myo-inositol-3-phosphate) + CMP + H(+)</text>
        <dbReference type="Rhea" id="RHEA:60504"/>
        <dbReference type="ChEBI" id="CHEBI:15378"/>
        <dbReference type="ChEBI" id="CHEBI:58088"/>
        <dbReference type="ChEBI" id="CHEBI:58332"/>
        <dbReference type="ChEBI" id="CHEBI:58401"/>
        <dbReference type="ChEBI" id="CHEBI:60377"/>
    </reaction>
</comment>
<comment type="caution">
    <text evidence="17">Lacks conserved residue(s) required for the propagation of feature annotation.</text>
</comment>
<dbReference type="InterPro" id="IPR048254">
    <property type="entry name" value="CDP_ALCOHOL_P_TRANSF_CS"/>
</dbReference>
<accession>A0A6N7VP40</accession>
<organism evidence="19 20">
    <name type="scientific">Scrofimicrobium canadense</name>
    <dbReference type="NCBI Taxonomy" id="2652290"/>
    <lineage>
        <taxon>Bacteria</taxon>
        <taxon>Bacillati</taxon>
        <taxon>Actinomycetota</taxon>
        <taxon>Actinomycetes</taxon>
        <taxon>Actinomycetales</taxon>
        <taxon>Actinomycetaceae</taxon>
        <taxon>Scrofimicrobium</taxon>
    </lineage>
</organism>
<feature type="binding site" evidence="17">
    <location>
        <position position="87"/>
    </location>
    <ligand>
        <name>Mg(2+)</name>
        <dbReference type="ChEBI" id="CHEBI:18420"/>
        <label>2</label>
    </ligand>
</feature>
<dbReference type="GO" id="GO:0016780">
    <property type="term" value="F:phosphotransferase activity, for other substituted phosphate groups"/>
    <property type="evidence" value="ECO:0007669"/>
    <property type="project" value="UniProtKB-UniRule"/>
</dbReference>
<feature type="binding site" evidence="17">
    <location>
        <position position="66"/>
    </location>
    <ligand>
        <name>Mg(2+)</name>
        <dbReference type="ChEBI" id="CHEBI:18420"/>
        <label>2</label>
    </ligand>
</feature>
<evidence type="ECO:0000256" key="6">
    <source>
        <dbReference type="ARBA" id="ARBA00022475"/>
    </source>
</evidence>
<feature type="binding site" evidence="17">
    <location>
        <position position="91"/>
    </location>
    <ligand>
        <name>Mg(2+)</name>
        <dbReference type="ChEBI" id="CHEBI:18420"/>
        <label>2</label>
    </ligand>
</feature>
<evidence type="ECO:0000256" key="12">
    <source>
        <dbReference type="ARBA" id="ARBA00023136"/>
    </source>
</evidence>
<dbReference type="InterPro" id="IPR043130">
    <property type="entry name" value="CDP-OH_PTrfase_TM_dom"/>
</dbReference>
<evidence type="ECO:0000256" key="18">
    <source>
        <dbReference type="RuleBase" id="RU003750"/>
    </source>
</evidence>
<dbReference type="Proteomes" id="UP000470875">
    <property type="component" value="Unassembled WGS sequence"/>
</dbReference>
<dbReference type="GO" id="GO:0000287">
    <property type="term" value="F:magnesium ion binding"/>
    <property type="evidence" value="ECO:0007669"/>
    <property type="project" value="UniProtKB-UniRule"/>
</dbReference>
<feature type="binding site" evidence="17">
    <location>
        <position position="70"/>
    </location>
    <ligand>
        <name>a CDP-1,2-diacyl-sn-glycerol</name>
        <dbReference type="ChEBI" id="CHEBI:58332"/>
    </ligand>
</feature>
<comment type="similarity">
    <text evidence="4 17 18">Belongs to the CDP-alcohol phosphatidyltransferase class-I family.</text>
</comment>
<dbReference type="EMBL" id="VULO01000002">
    <property type="protein sequence ID" value="MSS83494.1"/>
    <property type="molecule type" value="Genomic_DNA"/>
</dbReference>
<keyword evidence="17" id="KW-0443">Lipid metabolism</keyword>
<keyword evidence="11 17" id="KW-1133">Transmembrane helix</keyword>
<feature type="transmembrane region" description="Helical" evidence="17">
    <location>
        <begin position="37"/>
        <end position="65"/>
    </location>
</feature>
<evidence type="ECO:0000256" key="2">
    <source>
        <dbReference type="ARBA" id="ARBA00004805"/>
    </source>
</evidence>
<feature type="transmembrane region" description="Helical" evidence="17">
    <location>
        <begin position="176"/>
        <end position="199"/>
    </location>
</feature>
<dbReference type="Gene3D" id="1.20.120.1760">
    <property type="match status" value="1"/>
</dbReference>
<feature type="active site" description="Proton acceptor" evidence="17">
    <location>
        <position position="91"/>
    </location>
</feature>
<feature type="binding site" evidence="17">
    <location>
        <position position="66"/>
    </location>
    <ligand>
        <name>Mg(2+)</name>
        <dbReference type="ChEBI" id="CHEBI:18420"/>
        <label>1</label>
    </ligand>
</feature>
<dbReference type="UniPathway" id="UPA00220"/>
<evidence type="ECO:0000256" key="17">
    <source>
        <dbReference type="HAMAP-Rule" id="MF_02241"/>
    </source>
</evidence>
<keyword evidence="20" id="KW-1185">Reference proteome</keyword>
<dbReference type="GO" id="GO:0005886">
    <property type="term" value="C:plasma membrane"/>
    <property type="evidence" value="ECO:0007669"/>
    <property type="project" value="UniProtKB-SubCell"/>
</dbReference>
<feature type="binding site" evidence="17">
    <location>
        <begin position="29"/>
        <end position="32"/>
    </location>
    <ligand>
        <name>a CDP-1,2-diacyl-sn-glycerol</name>
        <dbReference type="ChEBI" id="CHEBI:58332"/>
    </ligand>
</feature>
<comment type="catalytic activity">
    <reaction evidence="13 17">
        <text>1,2-di-(9Z-octadecenoyl)-sn-glycero-3-cytidine-5'-diphosphate + 1D-myo-inositol 3-phosphate = 1,2-di-(9Z-octadecenoyl)-sn-glycero-3-phospho-(1D-myo-inositol-3-phosphate) + CMP + H(+)</text>
        <dbReference type="Rhea" id="RHEA:61216"/>
        <dbReference type="ChEBI" id="CHEBI:15378"/>
        <dbReference type="ChEBI" id="CHEBI:58401"/>
        <dbReference type="ChEBI" id="CHEBI:60377"/>
        <dbReference type="ChEBI" id="CHEBI:85356"/>
        <dbReference type="ChEBI" id="CHEBI:144472"/>
    </reaction>
</comment>
<evidence type="ECO:0000256" key="5">
    <source>
        <dbReference type="ARBA" id="ARBA00011738"/>
    </source>
</evidence>
<comment type="pathway">
    <text evidence="3">Lipid metabolism.</text>
</comment>
<evidence type="ECO:0000256" key="13">
    <source>
        <dbReference type="ARBA" id="ARBA00023935"/>
    </source>
</evidence>
<dbReference type="HAMAP" id="MF_02241">
    <property type="entry name" value="PIP_synthase"/>
    <property type="match status" value="1"/>
</dbReference>
<evidence type="ECO:0000256" key="3">
    <source>
        <dbReference type="ARBA" id="ARBA00005189"/>
    </source>
</evidence>
<name>A0A6N7VP40_9ACTO</name>
<dbReference type="Pfam" id="PF01066">
    <property type="entry name" value="CDP-OH_P_transf"/>
    <property type="match status" value="1"/>
</dbReference>
<comment type="cofactor">
    <cofactor evidence="17">
        <name>Mg(2+)</name>
        <dbReference type="ChEBI" id="CHEBI:18420"/>
    </cofactor>
    <text evidence="17">Contains a di-nuclear catalytic Mg(2+) center.</text>
</comment>
<evidence type="ECO:0000256" key="9">
    <source>
        <dbReference type="ARBA" id="ARBA00022723"/>
    </source>
</evidence>
<evidence type="ECO:0000256" key="1">
    <source>
        <dbReference type="ARBA" id="ARBA00004651"/>
    </source>
</evidence>
<comment type="function">
    <text evidence="17">Catalyzes the conjugation of the 1'-hydroxyl group of D-myo-inositol-3-phosphate (also named L-myo-inositol-1-phosphate) with a lipid tail of cytidine diphosphate diacylglycerol (CDP-DAG), forming phosphatidylinositol phosphate (PIP) and CMP. PIP is a precursor of phosphatidylinositol (PI) which is an essential lipid required for cell wall formation.</text>
</comment>
<evidence type="ECO:0000256" key="14">
    <source>
        <dbReference type="ARBA" id="ARBA00024082"/>
    </source>
</evidence>
<feature type="transmembrane region" description="Helical" evidence="17">
    <location>
        <begin position="93"/>
        <end position="111"/>
    </location>
</feature>
<keyword evidence="10 17" id="KW-0460">Magnesium</keyword>
<keyword evidence="8 17" id="KW-0812">Transmembrane</keyword>
<evidence type="ECO:0000256" key="7">
    <source>
        <dbReference type="ARBA" id="ARBA00022679"/>
    </source>
</evidence>
<evidence type="ECO:0000313" key="19">
    <source>
        <dbReference type="EMBL" id="MSS83494.1"/>
    </source>
</evidence>
<keyword evidence="7 17" id="KW-0808">Transferase</keyword>
<dbReference type="RefSeq" id="WP_154543004.1">
    <property type="nucleotide sequence ID" value="NZ_VULO01000002.1"/>
</dbReference>